<accession>A0AAQ3PC56</accession>
<feature type="compositionally biased region" description="Low complexity" evidence="1">
    <location>
        <begin position="94"/>
        <end position="104"/>
    </location>
</feature>
<gene>
    <name evidence="2" type="ORF">V8G54_004147</name>
</gene>
<feature type="compositionally biased region" description="Basic and acidic residues" evidence="1">
    <location>
        <begin position="116"/>
        <end position="126"/>
    </location>
</feature>
<keyword evidence="3" id="KW-1185">Reference proteome</keyword>
<evidence type="ECO:0000256" key="1">
    <source>
        <dbReference type="SAM" id="MobiDB-lite"/>
    </source>
</evidence>
<dbReference type="Proteomes" id="UP001374535">
    <property type="component" value="Chromosome 1"/>
</dbReference>
<dbReference type="AlphaFoldDB" id="A0AAQ3PC56"/>
<protein>
    <submittedName>
        <fullName evidence="2">Uncharacterized protein</fullName>
    </submittedName>
</protein>
<feature type="compositionally biased region" description="Acidic residues" evidence="1">
    <location>
        <begin position="53"/>
        <end position="73"/>
    </location>
</feature>
<evidence type="ECO:0000313" key="3">
    <source>
        <dbReference type="Proteomes" id="UP001374535"/>
    </source>
</evidence>
<organism evidence="2 3">
    <name type="scientific">Vigna mungo</name>
    <name type="common">Black gram</name>
    <name type="synonym">Phaseolus mungo</name>
    <dbReference type="NCBI Taxonomy" id="3915"/>
    <lineage>
        <taxon>Eukaryota</taxon>
        <taxon>Viridiplantae</taxon>
        <taxon>Streptophyta</taxon>
        <taxon>Embryophyta</taxon>
        <taxon>Tracheophyta</taxon>
        <taxon>Spermatophyta</taxon>
        <taxon>Magnoliopsida</taxon>
        <taxon>eudicotyledons</taxon>
        <taxon>Gunneridae</taxon>
        <taxon>Pentapetalae</taxon>
        <taxon>rosids</taxon>
        <taxon>fabids</taxon>
        <taxon>Fabales</taxon>
        <taxon>Fabaceae</taxon>
        <taxon>Papilionoideae</taxon>
        <taxon>50 kb inversion clade</taxon>
        <taxon>NPAAA clade</taxon>
        <taxon>indigoferoid/millettioid clade</taxon>
        <taxon>Phaseoleae</taxon>
        <taxon>Vigna</taxon>
    </lineage>
</organism>
<dbReference type="EMBL" id="CP144700">
    <property type="protein sequence ID" value="WVZ25603.1"/>
    <property type="molecule type" value="Genomic_DNA"/>
</dbReference>
<evidence type="ECO:0000313" key="2">
    <source>
        <dbReference type="EMBL" id="WVZ25603.1"/>
    </source>
</evidence>
<proteinExistence type="predicted"/>
<feature type="compositionally biased region" description="Acidic residues" evidence="1">
    <location>
        <begin position="7"/>
        <end position="23"/>
    </location>
</feature>
<name>A0AAQ3PC56_VIGMU</name>
<reference evidence="2 3" key="1">
    <citation type="journal article" date="2023" name="Life. Sci Alliance">
        <title>Evolutionary insights into 3D genome organization and epigenetic landscape of Vigna mungo.</title>
        <authorList>
            <person name="Junaid A."/>
            <person name="Singh B."/>
            <person name="Bhatia S."/>
        </authorList>
    </citation>
    <scope>NUCLEOTIDE SEQUENCE [LARGE SCALE GENOMIC DNA]</scope>
    <source>
        <strain evidence="2">Urdbean</strain>
    </source>
</reference>
<feature type="region of interest" description="Disordered" evidence="1">
    <location>
        <begin position="1"/>
        <end position="126"/>
    </location>
</feature>
<sequence>MVLQNESLDDELEHFEDVIEPDNEPSSVSNKQKDNVAVAKNGEDPSADASSSESEEDLPAASEDDDSDDDGSEDAGFLLAKDETVHKESKKSKSVSNNESKQSQLSAEKSSLRVGYDPRHREPSYW</sequence>